<protein>
    <submittedName>
        <fullName evidence="1">Uncharacterized protein</fullName>
    </submittedName>
</protein>
<dbReference type="AlphaFoldDB" id="A0AA38CGW7"/>
<comment type="caution">
    <text evidence="1">The sequence shown here is derived from an EMBL/GenBank/DDBJ whole genome shotgun (WGS) entry which is preliminary data.</text>
</comment>
<reference evidence="1 2" key="1">
    <citation type="journal article" date="2021" name="Nat. Plants">
        <title>The Taxus genome provides insights into paclitaxel biosynthesis.</title>
        <authorList>
            <person name="Xiong X."/>
            <person name="Gou J."/>
            <person name="Liao Q."/>
            <person name="Li Y."/>
            <person name="Zhou Q."/>
            <person name="Bi G."/>
            <person name="Li C."/>
            <person name="Du R."/>
            <person name="Wang X."/>
            <person name="Sun T."/>
            <person name="Guo L."/>
            <person name="Liang H."/>
            <person name="Lu P."/>
            <person name="Wu Y."/>
            <person name="Zhang Z."/>
            <person name="Ro D.K."/>
            <person name="Shang Y."/>
            <person name="Huang S."/>
            <person name="Yan J."/>
        </authorList>
    </citation>
    <scope>NUCLEOTIDE SEQUENCE [LARGE SCALE GENOMIC DNA]</scope>
    <source>
        <strain evidence="1">Ta-2019</strain>
    </source>
</reference>
<sequence length="61" mass="6606">IEAGRHRHSLPSSSAHILLGECEAMEREGVLHSTGMSLLRLESVYLRRSGYIIEESGVGAG</sequence>
<evidence type="ECO:0000313" key="2">
    <source>
        <dbReference type="Proteomes" id="UP000824469"/>
    </source>
</evidence>
<proteinExistence type="predicted"/>
<gene>
    <name evidence="1" type="ORF">KI387_040186</name>
</gene>
<accession>A0AA38CGW7</accession>
<name>A0AA38CGW7_TAXCH</name>
<feature type="non-terminal residue" evidence="1">
    <location>
        <position position="1"/>
    </location>
</feature>
<dbReference type="EMBL" id="JAHRHJ020000011">
    <property type="protein sequence ID" value="KAH9296598.1"/>
    <property type="molecule type" value="Genomic_DNA"/>
</dbReference>
<keyword evidence="2" id="KW-1185">Reference proteome</keyword>
<organism evidence="1 2">
    <name type="scientific">Taxus chinensis</name>
    <name type="common">Chinese yew</name>
    <name type="synonym">Taxus wallichiana var. chinensis</name>
    <dbReference type="NCBI Taxonomy" id="29808"/>
    <lineage>
        <taxon>Eukaryota</taxon>
        <taxon>Viridiplantae</taxon>
        <taxon>Streptophyta</taxon>
        <taxon>Embryophyta</taxon>
        <taxon>Tracheophyta</taxon>
        <taxon>Spermatophyta</taxon>
        <taxon>Pinopsida</taxon>
        <taxon>Pinidae</taxon>
        <taxon>Conifers II</taxon>
        <taxon>Cupressales</taxon>
        <taxon>Taxaceae</taxon>
        <taxon>Taxus</taxon>
    </lineage>
</organism>
<dbReference type="Proteomes" id="UP000824469">
    <property type="component" value="Unassembled WGS sequence"/>
</dbReference>
<evidence type="ECO:0000313" key="1">
    <source>
        <dbReference type="EMBL" id="KAH9296598.1"/>
    </source>
</evidence>